<dbReference type="GeneID" id="113126468"/>
<keyword evidence="6" id="KW-0472">Membrane</keyword>
<feature type="region of interest" description="Disordered" evidence="8">
    <location>
        <begin position="43"/>
        <end position="88"/>
    </location>
</feature>
<keyword evidence="4 7" id="KW-0879">Wnt signaling pathway</keyword>
<reference evidence="10" key="1">
    <citation type="submission" date="2025-08" db="UniProtKB">
        <authorList>
            <consortium name="Ensembl"/>
        </authorList>
    </citation>
    <scope>IDENTIFICATION</scope>
</reference>
<accession>A0A3Q3S8S9</accession>
<reference evidence="10" key="2">
    <citation type="submission" date="2025-09" db="UniProtKB">
        <authorList>
            <consortium name="Ensembl"/>
        </authorList>
    </citation>
    <scope>IDENTIFICATION</scope>
</reference>
<evidence type="ECO:0000256" key="7">
    <source>
        <dbReference type="RuleBase" id="RU367060"/>
    </source>
</evidence>
<dbReference type="InterPro" id="IPR040140">
    <property type="entry name" value="Nkd-like"/>
</dbReference>
<feature type="compositionally biased region" description="Basic and acidic residues" evidence="8">
    <location>
        <begin position="43"/>
        <end position="55"/>
    </location>
</feature>
<sequence length="349" mass="39859">MGKLQSKHASKRRQSPEGGSLITNVPICQEELERIHIHRSKLPKDTELKENRSDHNSNLSVVLSPKKKQDPDNSTHFQANKQTKKKSYAGEPECNLVVEEDSRKEWVFTLYNFDNSGKVTKEDMSSLINSMYEVLETSVKQTYGGHTLKIKLAVTPTACSDKISQTAVEKEQSVSQNTGNPVRKIYSVEENIERRNHYLDLAGIENYTSKFDNIVPPSQEPGQHTHSALQPHTVVARENYTSTPRDPSLLHSLKSSRGEGRSCRHSVSFCHPTKSHPAAHSVIQHSHSKRPHCRVQDIASHFRPTPGGDWEIFSNFQHLCSTPLVQKHDHRHHHEHHHHHHHHHHYHPS</sequence>
<feature type="region of interest" description="Disordered" evidence="8">
    <location>
        <begin position="327"/>
        <end position="349"/>
    </location>
</feature>
<feature type="region of interest" description="Disordered" evidence="8">
    <location>
        <begin position="1"/>
        <end position="24"/>
    </location>
</feature>
<comment type="subcellular location">
    <subcellularLocation>
        <location evidence="7">Cell membrane</location>
    </subcellularLocation>
    <subcellularLocation>
        <location evidence="7">Cytoplasm</location>
    </subcellularLocation>
</comment>
<feature type="domain" description="EF-hand" evidence="9">
    <location>
        <begin position="99"/>
        <end position="134"/>
    </location>
</feature>
<dbReference type="GO" id="GO:0016055">
    <property type="term" value="P:Wnt signaling pathway"/>
    <property type="evidence" value="ECO:0007669"/>
    <property type="project" value="UniProtKB-UniRule"/>
</dbReference>
<keyword evidence="5" id="KW-0479">Metal-binding</keyword>
<keyword evidence="2 7" id="KW-1003">Cell membrane</keyword>
<comment type="similarity">
    <text evidence="1 7">Belongs to the NKD family.</text>
</comment>
<evidence type="ECO:0000256" key="6">
    <source>
        <dbReference type="ARBA" id="ARBA00023136"/>
    </source>
</evidence>
<evidence type="ECO:0000256" key="8">
    <source>
        <dbReference type="SAM" id="MobiDB-lite"/>
    </source>
</evidence>
<dbReference type="AlphaFoldDB" id="A0A3Q3S8S9"/>
<evidence type="ECO:0000313" key="10">
    <source>
        <dbReference type="Ensembl" id="ENSMAMP00000019725.1"/>
    </source>
</evidence>
<evidence type="ECO:0000256" key="3">
    <source>
        <dbReference type="ARBA" id="ARBA00022490"/>
    </source>
</evidence>
<dbReference type="GO" id="GO:0090090">
    <property type="term" value="P:negative regulation of canonical Wnt signaling pathway"/>
    <property type="evidence" value="ECO:0007669"/>
    <property type="project" value="UniProtKB-ARBA"/>
</dbReference>
<dbReference type="InterPro" id="IPR002048">
    <property type="entry name" value="EF_hand_dom"/>
</dbReference>
<dbReference type="PROSITE" id="PS50222">
    <property type="entry name" value="EF_HAND_2"/>
    <property type="match status" value="1"/>
</dbReference>
<evidence type="ECO:0000313" key="11">
    <source>
        <dbReference type="Proteomes" id="UP000261640"/>
    </source>
</evidence>
<dbReference type="RefSeq" id="XP_026156277.1">
    <property type="nucleotide sequence ID" value="XM_026300492.2"/>
</dbReference>
<keyword evidence="11" id="KW-1185">Reference proteome</keyword>
<organism evidence="10 11">
    <name type="scientific">Mastacembelus armatus</name>
    <name type="common">zig-zag eel</name>
    <dbReference type="NCBI Taxonomy" id="205130"/>
    <lineage>
        <taxon>Eukaryota</taxon>
        <taxon>Metazoa</taxon>
        <taxon>Chordata</taxon>
        <taxon>Craniata</taxon>
        <taxon>Vertebrata</taxon>
        <taxon>Euteleostomi</taxon>
        <taxon>Actinopterygii</taxon>
        <taxon>Neopterygii</taxon>
        <taxon>Teleostei</taxon>
        <taxon>Neoteleostei</taxon>
        <taxon>Acanthomorphata</taxon>
        <taxon>Anabantaria</taxon>
        <taxon>Synbranchiformes</taxon>
        <taxon>Mastacembelidae</taxon>
        <taxon>Mastacembelus</taxon>
    </lineage>
</organism>
<name>A0A3Q3S8S9_9TELE</name>
<keyword evidence="3" id="KW-0963">Cytoplasm</keyword>
<feature type="compositionally biased region" description="Basic residues" evidence="8">
    <location>
        <begin position="1"/>
        <end position="13"/>
    </location>
</feature>
<evidence type="ECO:0000259" key="9">
    <source>
        <dbReference type="PROSITE" id="PS50222"/>
    </source>
</evidence>
<proteinExistence type="inferred from homology"/>
<dbReference type="Proteomes" id="UP000261640">
    <property type="component" value="Unplaced"/>
</dbReference>
<dbReference type="STRING" id="205130.ENSMAMP00000019725"/>
<comment type="function">
    <text evidence="7">Cell autonomous antagonist of the canonical Wnt signaling pathway.</text>
</comment>
<evidence type="ECO:0000256" key="2">
    <source>
        <dbReference type="ARBA" id="ARBA00022475"/>
    </source>
</evidence>
<dbReference type="PANTHER" id="PTHR22611:SF9">
    <property type="entry name" value="PROTEIN NAKED CUTICLE"/>
    <property type="match status" value="1"/>
</dbReference>
<evidence type="ECO:0000256" key="5">
    <source>
        <dbReference type="ARBA" id="ARBA00022723"/>
    </source>
</evidence>
<feature type="compositionally biased region" description="Basic residues" evidence="8">
    <location>
        <begin position="328"/>
        <end position="349"/>
    </location>
</feature>
<dbReference type="GeneTree" id="ENSGT00440000033589"/>
<dbReference type="InParanoid" id="A0A3Q3S8S9"/>
<dbReference type="GO" id="GO:0005737">
    <property type="term" value="C:cytoplasm"/>
    <property type="evidence" value="ECO:0007669"/>
    <property type="project" value="UniProtKB-SubCell"/>
</dbReference>
<dbReference type="GO" id="GO:0005509">
    <property type="term" value="F:calcium ion binding"/>
    <property type="evidence" value="ECO:0007669"/>
    <property type="project" value="InterPro"/>
</dbReference>
<evidence type="ECO:0000256" key="1">
    <source>
        <dbReference type="ARBA" id="ARBA00007081"/>
    </source>
</evidence>
<dbReference type="OrthoDB" id="5953812at2759"/>
<dbReference type="GO" id="GO:0005886">
    <property type="term" value="C:plasma membrane"/>
    <property type="evidence" value="ECO:0007669"/>
    <property type="project" value="UniProtKB-SubCell"/>
</dbReference>
<dbReference type="Ensembl" id="ENSMAMT00000020252.2">
    <property type="protein sequence ID" value="ENSMAMP00000019725.1"/>
    <property type="gene ID" value="ENSMAMG00000013291.2"/>
</dbReference>
<protein>
    <recommendedName>
        <fullName evidence="7">Protein naked cuticle homolog</fullName>
    </recommendedName>
</protein>
<dbReference type="PANTHER" id="PTHR22611">
    <property type="entry name" value="PROTEIN NAKED CUTICLE"/>
    <property type="match status" value="1"/>
</dbReference>
<evidence type="ECO:0000256" key="4">
    <source>
        <dbReference type="ARBA" id="ARBA00022687"/>
    </source>
</evidence>